<dbReference type="Gene3D" id="2.30.31.10">
    <property type="entry name" value="Transcriptional Coactivator Pc4, Chain A"/>
    <property type="match status" value="1"/>
</dbReference>
<gene>
    <name evidence="1" type="ORF">HJG54_06800</name>
</gene>
<dbReference type="SUPFAM" id="SSF54447">
    <property type="entry name" value="ssDNA-binding transcriptional regulator domain"/>
    <property type="match status" value="1"/>
</dbReference>
<dbReference type="GO" id="GO:0003677">
    <property type="term" value="F:DNA binding"/>
    <property type="evidence" value="ECO:0007669"/>
    <property type="project" value="InterPro"/>
</dbReference>
<organism evidence="1">
    <name type="scientific">Leptolyngbya sp. NK1-12</name>
    <dbReference type="NCBI Taxonomy" id="2547451"/>
    <lineage>
        <taxon>Bacteria</taxon>
        <taxon>Bacillati</taxon>
        <taxon>Cyanobacteriota</taxon>
        <taxon>Cyanophyceae</taxon>
        <taxon>Leptolyngbyales</taxon>
        <taxon>Leptolyngbyaceae</taxon>
        <taxon>Leptolyngbya group</taxon>
        <taxon>Leptolyngbya</taxon>
    </lineage>
</organism>
<reference evidence="1" key="1">
    <citation type="submission" date="2020-05" db="EMBL/GenBank/DDBJ databases">
        <authorList>
            <person name="Zhu T."/>
            <person name="Keshari N."/>
            <person name="Lu X."/>
        </authorList>
    </citation>
    <scope>NUCLEOTIDE SEQUENCE</scope>
    <source>
        <strain evidence="1">NK1-12</strain>
    </source>
</reference>
<dbReference type="AlphaFoldDB" id="A0AA96WDL0"/>
<dbReference type="GO" id="GO:0006355">
    <property type="term" value="P:regulation of DNA-templated transcription"/>
    <property type="evidence" value="ECO:0007669"/>
    <property type="project" value="InterPro"/>
</dbReference>
<proteinExistence type="predicted"/>
<accession>A0AA96WDL0</accession>
<dbReference type="Pfam" id="PF08848">
    <property type="entry name" value="DUF1818"/>
    <property type="match status" value="1"/>
</dbReference>
<dbReference type="EMBL" id="CP053586">
    <property type="protein sequence ID" value="WNZ22595.1"/>
    <property type="molecule type" value="Genomic_DNA"/>
</dbReference>
<name>A0AA96WDL0_9CYAN</name>
<dbReference type="InterPro" id="IPR014947">
    <property type="entry name" value="DUF1818"/>
</dbReference>
<dbReference type="InterPro" id="IPR009044">
    <property type="entry name" value="ssDNA-bd_transcriptional_reg"/>
</dbReference>
<protein>
    <submittedName>
        <fullName evidence="1">DUF1818 family protein</fullName>
    </submittedName>
</protein>
<dbReference type="RefSeq" id="WP_316434089.1">
    <property type="nucleotide sequence ID" value="NZ_CP053586.1"/>
</dbReference>
<evidence type="ECO:0000313" key="1">
    <source>
        <dbReference type="EMBL" id="WNZ22595.1"/>
    </source>
</evidence>
<sequence length="123" mass="14024">MEKVRQLKSGSGWRLGWDPNATEFRGLVGTDAWAIELTEAELDDFCRLALQLSQTMQQMQSELMDEERISCEAESDLIWMEAEGFSHAYRLRLILLNGRRAEAEWSEASVPGLVQAAQMLKVF</sequence>